<dbReference type="InterPro" id="IPR051532">
    <property type="entry name" value="Ester_Hydrolysis_Enzymes"/>
</dbReference>
<dbReference type="Proteomes" id="UP000823849">
    <property type="component" value="Unassembled WGS sequence"/>
</dbReference>
<gene>
    <name evidence="2" type="ORF">H9705_09660</name>
</gene>
<accession>A0A9D2SP51</accession>
<dbReference type="Pfam" id="PF13472">
    <property type="entry name" value="Lipase_GDSL_2"/>
    <property type="match status" value="1"/>
</dbReference>
<name>A0A9D2SP51_9FIRM</name>
<evidence type="ECO:0000259" key="1">
    <source>
        <dbReference type="Pfam" id="PF13472"/>
    </source>
</evidence>
<evidence type="ECO:0000313" key="3">
    <source>
        <dbReference type="Proteomes" id="UP000823849"/>
    </source>
</evidence>
<proteinExistence type="predicted"/>
<sequence length="462" mass="51128">MIMADSNIESLLQQILSTVLGKDVRQAIHDSIQQCYSDVTNPDLNVEAFETAVQNKIDSGALAAMTIADESITERKLAPDTRLWSTKKLSIISNEYQNSGYSGELFDQFTANINVFTDYIDTSNYKTLYYRIYRTNMVADGKVNIRIGCYDAEKNYLYTMKDSSGDYAGNFLTLRYVSVNENLNEQNVRVKAICRVNIPNEVKFVRFAIPGNSNFVSAFYEKLVVSYDDFTDYDATEEVIYNEKLITAIKNADGSSSGEPEGNGKTMVMIGDSLTNWGGGNDTADGFLKIVHDKTGVVTKNEGLAGAWWQTGEGQTQCGVTRVDTLISEERKYDLYCFMLGTNAGSITDTGESSADTSTMSGAIRYCMEKLKAYDPKKPILVCLPPQRAEGNENQEKTNAVIKSIVNGYGVKTLDFYHESGIVPDTKISNIGYLSDGLHLAENGYIVLGNLLAAEIKYLLCI</sequence>
<reference evidence="2" key="2">
    <citation type="submission" date="2021-04" db="EMBL/GenBank/DDBJ databases">
        <authorList>
            <person name="Gilroy R."/>
        </authorList>
    </citation>
    <scope>NUCLEOTIDE SEQUENCE</scope>
    <source>
        <strain evidence="2">CHK185-5351</strain>
    </source>
</reference>
<feature type="domain" description="SGNH hydrolase-type esterase" evidence="1">
    <location>
        <begin position="270"/>
        <end position="445"/>
    </location>
</feature>
<dbReference type="SUPFAM" id="SSF52266">
    <property type="entry name" value="SGNH hydrolase"/>
    <property type="match status" value="1"/>
</dbReference>
<reference evidence="2" key="1">
    <citation type="journal article" date="2021" name="PeerJ">
        <title>Extensive microbial diversity within the chicken gut microbiome revealed by metagenomics and culture.</title>
        <authorList>
            <person name="Gilroy R."/>
            <person name="Ravi A."/>
            <person name="Getino M."/>
            <person name="Pursley I."/>
            <person name="Horton D.L."/>
            <person name="Alikhan N.F."/>
            <person name="Baker D."/>
            <person name="Gharbi K."/>
            <person name="Hall N."/>
            <person name="Watson M."/>
            <person name="Adriaenssens E.M."/>
            <person name="Foster-Nyarko E."/>
            <person name="Jarju S."/>
            <person name="Secka A."/>
            <person name="Antonio M."/>
            <person name="Oren A."/>
            <person name="Chaudhuri R.R."/>
            <person name="La Ragione R."/>
            <person name="Hildebrand F."/>
            <person name="Pallen M.J."/>
        </authorList>
    </citation>
    <scope>NUCLEOTIDE SEQUENCE</scope>
    <source>
        <strain evidence="2">CHK185-5351</strain>
    </source>
</reference>
<dbReference type="InterPro" id="IPR036514">
    <property type="entry name" value="SGNH_hydro_sf"/>
</dbReference>
<dbReference type="InterPro" id="IPR013830">
    <property type="entry name" value="SGNH_hydro"/>
</dbReference>
<comment type="caution">
    <text evidence="2">The sequence shown here is derived from an EMBL/GenBank/DDBJ whole genome shotgun (WGS) entry which is preliminary data.</text>
</comment>
<evidence type="ECO:0000313" key="2">
    <source>
        <dbReference type="EMBL" id="HJC16063.1"/>
    </source>
</evidence>
<protein>
    <recommendedName>
        <fullName evidence="1">SGNH hydrolase-type esterase domain-containing protein</fullName>
    </recommendedName>
</protein>
<dbReference type="Gene3D" id="3.40.50.1110">
    <property type="entry name" value="SGNH hydrolase"/>
    <property type="match status" value="1"/>
</dbReference>
<organism evidence="2 3">
    <name type="scientific">Candidatus Fusicatenibacter intestinigallinarum</name>
    <dbReference type="NCBI Taxonomy" id="2838598"/>
    <lineage>
        <taxon>Bacteria</taxon>
        <taxon>Bacillati</taxon>
        <taxon>Bacillota</taxon>
        <taxon>Clostridia</taxon>
        <taxon>Lachnospirales</taxon>
        <taxon>Lachnospiraceae</taxon>
        <taxon>Fusicatenibacter</taxon>
    </lineage>
</organism>
<dbReference type="EMBL" id="DWWU01000039">
    <property type="protein sequence ID" value="HJC16063.1"/>
    <property type="molecule type" value="Genomic_DNA"/>
</dbReference>
<dbReference type="PANTHER" id="PTHR30383">
    <property type="entry name" value="THIOESTERASE 1/PROTEASE 1/LYSOPHOSPHOLIPASE L1"/>
    <property type="match status" value="1"/>
</dbReference>
<dbReference type="AlphaFoldDB" id="A0A9D2SP51"/>